<proteinExistence type="predicted"/>
<evidence type="ECO:0000313" key="4">
    <source>
        <dbReference type="Proteomes" id="UP000249754"/>
    </source>
</evidence>
<keyword evidence="1" id="KW-0732">Signal</keyword>
<name>A0A327THE7_9SPHI</name>
<protein>
    <recommendedName>
        <fullName evidence="2">DUF6268 domain-containing protein</fullName>
    </recommendedName>
</protein>
<accession>A0A327THE7</accession>
<dbReference type="AlphaFoldDB" id="A0A327THE7"/>
<dbReference type="EMBL" id="QLLR01000001">
    <property type="protein sequence ID" value="RAJ37267.1"/>
    <property type="molecule type" value="Genomic_DNA"/>
</dbReference>
<feature type="signal peptide" evidence="1">
    <location>
        <begin position="1"/>
        <end position="50"/>
    </location>
</feature>
<dbReference type="Pfam" id="PF19783">
    <property type="entry name" value="DUF6268"/>
    <property type="match status" value="1"/>
</dbReference>
<feature type="domain" description="DUF6268" evidence="2">
    <location>
        <begin position="47"/>
        <end position="329"/>
    </location>
</feature>
<gene>
    <name evidence="3" type="ORF">LY11_00343</name>
</gene>
<evidence type="ECO:0000259" key="2">
    <source>
        <dbReference type="Pfam" id="PF19783"/>
    </source>
</evidence>
<feature type="chain" id="PRO_5016456012" description="DUF6268 domain-containing protein" evidence="1">
    <location>
        <begin position="51"/>
        <end position="336"/>
    </location>
</feature>
<comment type="caution">
    <text evidence="3">The sequence shown here is derived from an EMBL/GenBank/DDBJ whole genome shotgun (WGS) entry which is preliminary data.</text>
</comment>
<evidence type="ECO:0000313" key="3">
    <source>
        <dbReference type="EMBL" id="RAJ37267.1"/>
    </source>
</evidence>
<dbReference type="Proteomes" id="UP000249754">
    <property type="component" value="Unassembled WGS sequence"/>
</dbReference>
<sequence>MQRGCPMTKQEKMFNKYSIPHSFKFMFKKNHFLSSLPLLVMLLTGTNAMAQFGTENTLNINAIYVPQSKYTQKDGQVENAEKTQKRIDLDYSFPISTKFDPATKKLQKWTGIVSGSYTQMSGKANDRDLMPEKLLSSMLGVTYLRSMRNNWAMVSVLTTGINSDLKKIDYHDLYITGGVLFIKTPRPGFSYGFGGFIVNALNAPIILPGLMLHFQTEGKFKFNIDVPTEVSTAYDATKKIEVKLAVRYRNTSYDTENTVEPKRRYLNYMELPAGLETKWKSKHFDFVIGGGYMILRNYDLKEGGIKNLFTEGQINKSGGNFFVNAGIRLKFKNERK</sequence>
<evidence type="ECO:0000256" key="1">
    <source>
        <dbReference type="SAM" id="SignalP"/>
    </source>
</evidence>
<organism evidence="3 4">
    <name type="scientific">Pedobacter cryoconitis</name>
    <dbReference type="NCBI Taxonomy" id="188932"/>
    <lineage>
        <taxon>Bacteria</taxon>
        <taxon>Pseudomonadati</taxon>
        <taxon>Bacteroidota</taxon>
        <taxon>Sphingobacteriia</taxon>
        <taxon>Sphingobacteriales</taxon>
        <taxon>Sphingobacteriaceae</taxon>
        <taxon>Pedobacter</taxon>
    </lineage>
</organism>
<reference evidence="3 4" key="1">
    <citation type="submission" date="2018-06" db="EMBL/GenBank/DDBJ databases">
        <title>Genomic Encyclopedia of Archaeal and Bacterial Type Strains, Phase II (KMG-II): from individual species to whole genera.</title>
        <authorList>
            <person name="Goeker M."/>
        </authorList>
    </citation>
    <scope>NUCLEOTIDE SEQUENCE [LARGE SCALE GENOMIC DNA]</scope>
    <source>
        <strain evidence="3 4">DSM 14825</strain>
    </source>
</reference>
<dbReference type="InterPro" id="IPR046235">
    <property type="entry name" value="DUF6268"/>
</dbReference>